<evidence type="ECO:0000256" key="9">
    <source>
        <dbReference type="ARBA" id="ARBA00030608"/>
    </source>
</evidence>
<reference evidence="14 15" key="1">
    <citation type="submission" date="2020-04" db="EMBL/GenBank/DDBJ databases">
        <authorList>
            <person name="Wallbank WR R."/>
            <person name="Pardo Diaz C."/>
            <person name="Kozak K."/>
            <person name="Martin S."/>
            <person name="Jiggins C."/>
            <person name="Moest M."/>
            <person name="Warren A I."/>
            <person name="Byers J.R.P. K."/>
            <person name="Montejo-Kovacevich G."/>
            <person name="Yen C E."/>
        </authorList>
    </citation>
    <scope>NUCLEOTIDE SEQUENCE [LARGE SCALE GENOMIC DNA]</scope>
</reference>
<organism evidence="12 15">
    <name type="scientific">Arctia plantaginis</name>
    <name type="common">Wood tiger moth</name>
    <name type="synonym">Phalaena plantaginis</name>
    <dbReference type="NCBI Taxonomy" id="874455"/>
    <lineage>
        <taxon>Eukaryota</taxon>
        <taxon>Metazoa</taxon>
        <taxon>Ecdysozoa</taxon>
        <taxon>Arthropoda</taxon>
        <taxon>Hexapoda</taxon>
        <taxon>Insecta</taxon>
        <taxon>Pterygota</taxon>
        <taxon>Neoptera</taxon>
        <taxon>Endopterygota</taxon>
        <taxon>Lepidoptera</taxon>
        <taxon>Glossata</taxon>
        <taxon>Ditrysia</taxon>
        <taxon>Noctuoidea</taxon>
        <taxon>Erebidae</taxon>
        <taxon>Arctiinae</taxon>
        <taxon>Arctia</taxon>
    </lineage>
</organism>
<dbReference type="InterPro" id="IPR039205">
    <property type="entry name" value="NDUFA11"/>
</dbReference>
<dbReference type="GO" id="GO:0005743">
    <property type="term" value="C:mitochondrial inner membrane"/>
    <property type="evidence" value="ECO:0007669"/>
    <property type="project" value="UniProtKB-SubCell"/>
</dbReference>
<keyword evidence="14" id="KW-1185">Reference proteome</keyword>
<evidence type="ECO:0000313" key="13">
    <source>
        <dbReference type="EMBL" id="CAB3257911.1"/>
    </source>
</evidence>
<comment type="subcellular location">
    <subcellularLocation>
        <location evidence="1">Mitochondrion inner membrane</location>
        <topology evidence="1">Multi-pass membrane protein</topology>
        <orientation evidence="1">Matrix side</orientation>
    </subcellularLocation>
</comment>
<evidence type="ECO:0000256" key="8">
    <source>
        <dbReference type="ARBA" id="ARBA00023136"/>
    </source>
</evidence>
<comment type="caution">
    <text evidence="12">The sequence shown here is derived from an EMBL/GenBank/DDBJ whole genome shotgun (WGS) entry which is preliminary data.</text>
</comment>
<evidence type="ECO:0000313" key="14">
    <source>
        <dbReference type="Proteomes" id="UP000494106"/>
    </source>
</evidence>
<dbReference type="EMBL" id="CADEBC010000594">
    <property type="protein sequence ID" value="CAB3257911.1"/>
    <property type="molecule type" value="Genomic_DNA"/>
</dbReference>
<sequence>MDCKCPEDQKRRNYYRYYDTPDGCDIDKKVVVAARYGVIAGLVISTYDILMFSRAMGFMPMLKRYIYHTVPLGLMGATFAVVSNGLLRFREADDRWNYFAAGVACGPILAAYLRSGHGIAAGGFLMGIAGIIKKDTVDSKGVFFPDFKTKMGHVRQWRNDYSLVPDPRDELLHTCQRDK</sequence>
<evidence type="ECO:0000313" key="12">
    <source>
        <dbReference type="EMBL" id="CAB3251042.1"/>
    </source>
</evidence>
<feature type="transmembrane region" description="Helical" evidence="11">
    <location>
        <begin position="96"/>
        <end position="113"/>
    </location>
</feature>
<evidence type="ECO:0000256" key="3">
    <source>
        <dbReference type="ARBA" id="ARBA00018191"/>
    </source>
</evidence>
<keyword evidence="8 11" id="KW-0472">Membrane</keyword>
<dbReference type="PANTHER" id="PTHR21382:SF1">
    <property type="entry name" value="NADH DEHYDROGENASE [UBIQUINONE] 1 ALPHA SUBCOMPLEX SUBUNIT 11"/>
    <property type="match status" value="1"/>
</dbReference>
<evidence type="ECO:0000256" key="5">
    <source>
        <dbReference type="ARBA" id="ARBA00022792"/>
    </source>
</evidence>
<evidence type="ECO:0000256" key="11">
    <source>
        <dbReference type="SAM" id="Phobius"/>
    </source>
</evidence>
<evidence type="ECO:0000256" key="6">
    <source>
        <dbReference type="ARBA" id="ARBA00022989"/>
    </source>
</evidence>
<accession>A0A8S1B070</accession>
<dbReference type="GO" id="GO:0045271">
    <property type="term" value="C:respiratory chain complex I"/>
    <property type="evidence" value="ECO:0007669"/>
    <property type="project" value="InterPro"/>
</dbReference>
<evidence type="ECO:0000256" key="1">
    <source>
        <dbReference type="ARBA" id="ARBA00004292"/>
    </source>
</evidence>
<dbReference type="GO" id="GO:0006120">
    <property type="term" value="P:mitochondrial electron transport, NADH to ubiquinone"/>
    <property type="evidence" value="ECO:0007669"/>
    <property type="project" value="InterPro"/>
</dbReference>
<comment type="similarity">
    <text evidence="2">Belongs to the complex I NDUFA11 subunit family.</text>
</comment>
<keyword evidence="4 11" id="KW-0812">Transmembrane</keyword>
<dbReference type="PANTHER" id="PTHR21382">
    <property type="entry name" value="NADH-UBIQUINONE OXIDOREDUCTASE SUBUNIT"/>
    <property type="match status" value="1"/>
</dbReference>
<evidence type="ECO:0000256" key="4">
    <source>
        <dbReference type="ARBA" id="ARBA00022692"/>
    </source>
</evidence>
<dbReference type="EMBL" id="CADEBD010000353">
    <property type="protein sequence ID" value="CAB3251042.1"/>
    <property type="molecule type" value="Genomic_DNA"/>
</dbReference>
<dbReference type="Proteomes" id="UP000494106">
    <property type="component" value="Unassembled WGS sequence"/>
</dbReference>
<name>A0A8S1B070_ARCPL</name>
<proteinExistence type="inferred from homology"/>
<keyword evidence="7" id="KW-0496">Mitochondrion</keyword>
<dbReference type="OrthoDB" id="1913277at2759"/>
<keyword evidence="6 11" id="KW-1133">Transmembrane helix</keyword>
<dbReference type="AlphaFoldDB" id="A0A8S1B070"/>
<evidence type="ECO:0000256" key="7">
    <source>
        <dbReference type="ARBA" id="ARBA00023128"/>
    </source>
</evidence>
<evidence type="ECO:0000256" key="2">
    <source>
        <dbReference type="ARBA" id="ARBA00008699"/>
    </source>
</evidence>
<keyword evidence="5" id="KW-0999">Mitochondrion inner membrane</keyword>
<protein>
    <recommendedName>
        <fullName evidence="3">NADH dehydrogenase [ubiquinone] 1 alpha subcomplex subunit 11</fullName>
    </recommendedName>
    <alternativeName>
        <fullName evidence="9">Complex I-B14.7</fullName>
    </alternativeName>
    <alternativeName>
        <fullName evidence="10">NADH-ubiquinone oxidoreductase subunit B14.7</fullName>
    </alternativeName>
</protein>
<evidence type="ECO:0000313" key="15">
    <source>
        <dbReference type="Proteomes" id="UP000494256"/>
    </source>
</evidence>
<dbReference type="Proteomes" id="UP000494256">
    <property type="component" value="Unassembled WGS sequence"/>
</dbReference>
<gene>
    <name evidence="12" type="ORF">APLA_LOCUS13470</name>
    <name evidence="13" type="ORF">APLA_LOCUS16258</name>
</gene>
<feature type="transmembrane region" description="Helical" evidence="11">
    <location>
        <begin position="65"/>
        <end position="84"/>
    </location>
</feature>
<evidence type="ECO:0000256" key="10">
    <source>
        <dbReference type="ARBA" id="ARBA00031497"/>
    </source>
</evidence>
<feature type="transmembrane region" description="Helical" evidence="11">
    <location>
        <begin position="33"/>
        <end position="53"/>
    </location>
</feature>